<keyword evidence="9 22" id="KW-0732">Signal</keyword>
<dbReference type="InterPro" id="IPR000719">
    <property type="entry name" value="Prot_kinase_dom"/>
</dbReference>
<dbReference type="FunFam" id="3.80.10.10:FF:000905">
    <property type="entry name" value="Receptor-like protein kinase 7"/>
    <property type="match status" value="1"/>
</dbReference>
<dbReference type="GO" id="GO:0016020">
    <property type="term" value="C:membrane"/>
    <property type="evidence" value="ECO:0007669"/>
    <property type="project" value="UniProtKB-SubCell"/>
</dbReference>
<evidence type="ECO:0000256" key="20">
    <source>
        <dbReference type="PROSITE-ProRule" id="PRU10141"/>
    </source>
</evidence>
<evidence type="ECO:0000256" key="7">
    <source>
        <dbReference type="ARBA" id="ARBA00022679"/>
    </source>
</evidence>
<dbReference type="Pfam" id="PF23598">
    <property type="entry name" value="LRR_14"/>
    <property type="match status" value="1"/>
</dbReference>
<dbReference type="InterPro" id="IPR001611">
    <property type="entry name" value="Leu-rich_rpt"/>
</dbReference>
<dbReference type="PANTHER" id="PTHR48056:SF41">
    <property type="entry name" value="RECEPTOR-LIKE PROTEIN KINASE HAIKU2"/>
    <property type="match status" value="1"/>
</dbReference>
<evidence type="ECO:0000256" key="6">
    <source>
        <dbReference type="ARBA" id="ARBA00022614"/>
    </source>
</evidence>
<comment type="subcellular location">
    <subcellularLocation>
        <location evidence="1">Membrane</location>
        <topology evidence="1">Single-pass membrane protein</topology>
    </subcellularLocation>
</comment>
<dbReference type="InterPro" id="IPR011009">
    <property type="entry name" value="Kinase-like_dom_sf"/>
</dbReference>
<feature type="signal peptide" evidence="22">
    <location>
        <begin position="1"/>
        <end position="25"/>
    </location>
</feature>
<dbReference type="GO" id="GO:0004674">
    <property type="term" value="F:protein serine/threonine kinase activity"/>
    <property type="evidence" value="ECO:0007669"/>
    <property type="project" value="UniProtKB-KW"/>
</dbReference>
<dbReference type="PROSITE" id="PS50011">
    <property type="entry name" value="PROTEIN_KINASE_DOM"/>
    <property type="match status" value="1"/>
</dbReference>
<reference evidence="24" key="2">
    <citation type="journal article" date="2024" name="Plant">
        <title>Genomic evolution and insights into agronomic trait innovations of Sesamum species.</title>
        <authorList>
            <person name="Miao H."/>
            <person name="Wang L."/>
            <person name="Qu L."/>
            <person name="Liu H."/>
            <person name="Sun Y."/>
            <person name="Le M."/>
            <person name="Wang Q."/>
            <person name="Wei S."/>
            <person name="Zheng Y."/>
            <person name="Lin W."/>
            <person name="Duan Y."/>
            <person name="Cao H."/>
            <person name="Xiong S."/>
            <person name="Wang X."/>
            <person name="Wei L."/>
            <person name="Li C."/>
            <person name="Ma Q."/>
            <person name="Ju M."/>
            <person name="Zhao R."/>
            <person name="Li G."/>
            <person name="Mu C."/>
            <person name="Tian Q."/>
            <person name="Mei H."/>
            <person name="Zhang T."/>
            <person name="Gao T."/>
            <person name="Zhang H."/>
        </authorList>
    </citation>
    <scope>NUCLEOTIDE SEQUENCE</scope>
    <source>
        <strain evidence="24">G02</strain>
    </source>
</reference>
<accession>A0AAW2SI64</accession>
<comment type="similarity">
    <text evidence="3">Belongs to the RLP family.</text>
</comment>
<gene>
    <name evidence="24" type="ORF">Sradi_2439800</name>
</gene>
<keyword evidence="6" id="KW-0433">Leucine-rich repeat</keyword>
<dbReference type="Gene3D" id="1.10.510.10">
    <property type="entry name" value="Transferase(Phosphotransferase) domain 1"/>
    <property type="match status" value="1"/>
</dbReference>
<dbReference type="InterPro" id="IPR013210">
    <property type="entry name" value="LRR_N_plant-typ"/>
</dbReference>
<keyword evidence="7" id="KW-0808">Transferase</keyword>
<evidence type="ECO:0000256" key="9">
    <source>
        <dbReference type="ARBA" id="ARBA00022729"/>
    </source>
</evidence>
<dbReference type="Gene3D" id="3.80.10.10">
    <property type="entry name" value="Ribonuclease Inhibitor"/>
    <property type="match status" value="3"/>
</dbReference>
<dbReference type="InterPro" id="IPR032675">
    <property type="entry name" value="LRR_dom_sf"/>
</dbReference>
<evidence type="ECO:0000256" key="1">
    <source>
        <dbReference type="ARBA" id="ARBA00004167"/>
    </source>
</evidence>
<name>A0AAW2SI64_SESRA</name>
<evidence type="ECO:0000256" key="15">
    <source>
        <dbReference type="ARBA" id="ARBA00023136"/>
    </source>
</evidence>
<evidence type="ECO:0000256" key="4">
    <source>
        <dbReference type="ARBA" id="ARBA00012513"/>
    </source>
</evidence>
<evidence type="ECO:0000256" key="11">
    <source>
        <dbReference type="ARBA" id="ARBA00022741"/>
    </source>
</evidence>
<evidence type="ECO:0000259" key="23">
    <source>
        <dbReference type="PROSITE" id="PS50011"/>
    </source>
</evidence>
<dbReference type="GO" id="GO:0009791">
    <property type="term" value="P:post-embryonic development"/>
    <property type="evidence" value="ECO:0007669"/>
    <property type="project" value="UniProtKB-ARBA"/>
</dbReference>
<keyword evidence="10" id="KW-0677">Repeat</keyword>
<keyword evidence="12 24" id="KW-0418">Kinase</keyword>
<proteinExistence type="inferred from homology"/>
<evidence type="ECO:0000256" key="8">
    <source>
        <dbReference type="ARBA" id="ARBA00022692"/>
    </source>
</evidence>
<evidence type="ECO:0000256" key="18">
    <source>
        <dbReference type="ARBA" id="ARBA00047899"/>
    </source>
</evidence>
<evidence type="ECO:0000256" key="14">
    <source>
        <dbReference type="ARBA" id="ARBA00022989"/>
    </source>
</evidence>
<evidence type="ECO:0000256" key="17">
    <source>
        <dbReference type="ARBA" id="ARBA00023180"/>
    </source>
</evidence>
<sequence>MAAATVSRRNFHLLSLFCLLSVAASDELQTLLSIKAAFLDSNARVFDSWESSTPVCSFSGITCDSNGFVKEIELSNRNLTGLLPLSSICQLKSLEKLSLGFNNLYGRVTQDLNDCVSLTYLDLGNNVFSGSFPEVSSLSGLVSLYANNSGFSGTFPWNSLKNMTNLQVLSLGDNPFDRTPFPSVILNLTKLNWLYMSNCSIEGEIPEEIGNLGELIELELSQNYITGEIPRGITKLKKLWQLELYLNDLTGELPPGLGNLTNLEYFDASTNRLYGNLSEIRFLNKLKSLQLFQNQFSGEVPAEVGEFKNLVNLSLYENKLTGQLPQKLGSWAEFIFIDVSENFLSGPIPPDMCKKGTMWKLLMLQNNFTGEIPGSYANCTTLIRFRVSKNRLSGQVPGGIWGLPNAELIDLAENDFEGPITSDIGKAKSLAHLYLEKNRFSGELPSQIGNEFSGPIPDSLGSCHAINDINMAQNTFSGPIPASLGSLPTLNFLNLSRNQLSGPIPGTLSSLRLNLLDLSNNRLTGPIPETLWSEAYNGSFSGNAGLCSEKIRGFRRCSPQSNTPQHLHMVLILLMVATVALLVSLAGFCYLKKKGERIGERSLKEDSWDVKSFHVLTFTEDEILDSIKQENLIGKGGSGNVYRVAVGNHKELAVKHIWHSDDYGGRKKMGSSTPILARRGTKSREFEAEVQTLSSIRHINVVKLYCSISSEDSSLLVPVIHRDVKSSNILLDEELKPRIADFGLAKIVQANSSKESTQIIAGTHGYIAPEYAYTNKVNEKSDVYSFGVVLMELVTGKRPIEPDFGENKDIVDWASHIKAYNENCGTNAGGSSALALSQHCC</sequence>
<evidence type="ECO:0000256" key="13">
    <source>
        <dbReference type="ARBA" id="ARBA00022840"/>
    </source>
</evidence>
<keyword evidence="5" id="KW-0723">Serine/threonine-protein kinase</keyword>
<keyword evidence="13 20" id="KW-0067">ATP-binding</keyword>
<dbReference type="FunFam" id="3.80.10.10:FF:000383">
    <property type="entry name" value="Leucine-rich repeat receptor protein kinase EMS1"/>
    <property type="match status" value="1"/>
</dbReference>
<dbReference type="Gene3D" id="3.30.200.20">
    <property type="entry name" value="Phosphorylase Kinase, domain 1"/>
    <property type="match status" value="1"/>
</dbReference>
<evidence type="ECO:0000256" key="16">
    <source>
        <dbReference type="ARBA" id="ARBA00023170"/>
    </source>
</evidence>
<feature type="binding site" evidence="20">
    <location>
        <position position="655"/>
    </location>
    <ligand>
        <name>ATP</name>
        <dbReference type="ChEBI" id="CHEBI:30616"/>
    </ligand>
</feature>
<keyword evidence="17" id="KW-0325">Glycoprotein</keyword>
<keyword evidence="15 21" id="KW-0472">Membrane</keyword>
<keyword evidence="11 20" id="KW-0547">Nucleotide-binding</keyword>
<evidence type="ECO:0000256" key="3">
    <source>
        <dbReference type="ARBA" id="ARBA00009592"/>
    </source>
</evidence>
<dbReference type="GO" id="GO:0005524">
    <property type="term" value="F:ATP binding"/>
    <property type="evidence" value="ECO:0007669"/>
    <property type="project" value="UniProtKB-UniRule"/>
</dbReference>
<evidence type="ECO:0000256" key="10">
    <source>
        <dbReference type="ARBA" id="ARBA00022737"/>
    </source>
</evidence>
<evidence type="ECO:0000256" key="12">
    <source>
        <dbReference type="ARBA" id="ARBA00022777"/>
    </source>
</evidence>
<dbReference type="AlphaFoldDB" id="A0AAW2SI64"/>
<reference evidence="24" key="1">
    <citation type="submission" date="2020-06" db="EMBL/GenBank/DDBJ databases">
        <authorList>
            <person name="Li T."/>
            <person name="Hu X."/>
            <person name="Zhang T."/>
            <person name="Song X."/>
            <person name="Zhang H."/>
            <person name="Dai N."/>
            <person name="Sheng W."/>
            <person name="Hou X."/>
            <person name="Wei L."/>
        </authorList>
    </citation>
    <scope>NUCLEOTIDE SEQUENCE</scope>
    <source>
        <strain evidence="24">G02</strain>
        <tissue evidence="24">Leaf</tissue>
    </source>
</reference>
<keyword evidence="8 21" id="KW-0812">Transmembrane</keyword>
<evidence type="ECO:0000256" key="2">
    <source>
        <dbReference type="ARBA" id="ARBA00008684"/>
    </source>
</evidence>
<dbReference type="InterPro" id="IPR008271">
    <property type="entry name" value="Ser/Thr_kinase_AS"/>
</dbReference>
<evidence type="ECO:0000256" key="5">
    <source>
        <dbReference type="ARBA" id="ARBA00022527"/>
    </source>
</evidence>
<feature type="domain" description="Protein kinase" evidence="23">
    <location>
        <begin position="575"/>
        <end position="841"/>
    </location>
</feature>
<evidence type="ECO:0000256" key="19">
    <source>
        <dbReference type="ARBA" id="ARBA00048679"/>
    </source>
</evidence>
<comment type="similarity">
    <text evidence="2">Belongs to the protein kinase superfamily. Ser/Thr protein kinase family.</text>
</comment>
<keyword evidence="14 21" id="KW-1133">Transmembrane helix</keyword>
<keyword evidence="16 24" id="KW-0675">Receptor</keyword>
<evidence type="ECO:0000313" key="24">
    <source>
        <dbReference type="EMBL" id="KAL0392170.1"/>
    </source>
</evidence>
<comment type="catalytic activity">
    <reaction evidence="19">
        <text>L-seryl-[protein] + ATP = O-phospho-L-seryl-[protein] + ADP + H(+)</text>
        <dbReference type="Rhea" id="RHEA:17989"/>
        <dbReference type="Rhea" id="RHEA-COMP:9863"/>
        <dbReference type="Rhea" id="RHEA-COMP:11604"/>
        <dbReference type="ChEBI" id="CHEBI:15378"/>
        <dbReference type="ChEBI" id="CHEBI:29999"/>
        <dbReference type="ChEBI" id="CHEBI:30616"/>
        <dbReference type="ChEBI" id="CHEBI:83421"/>
        <dbReference type="ChEBI" id="CHEBI:456216"/>
        <dbReference type="EC" id="2.7.11.1"/>
    </reaction>
</comment>
<dbReference type="FunFam" id="3.80.10.10:FF:000111">
    <property type="entry name" value="LRR receptor-like serine/threonine-protein kinase ERECTA"/>
    <property type="match status" value="1"/>
</dbReference>
<dbReference type="PROSITE" id="PS00108">
    <property type="entry name" value="PROTEIN_KINASE_ST"/>
    <property type="match status" value="1"/>
</dbReference>
<dbReference type="InterPro" id="IPR055414">
    <property type="entry name" value="LRR_R13L4/SHOC2-like"/>
</dbReference>
<feature type="transmembrane region" description="Helical" evidence="21">
    <location>
        <begin position="567"/>
        <end position="591"/>
    </location>
</feature>
<dbReference type="EC" id="2.7.11.1" evidence="4"/>
<dbReference type="PROSITE" id="PS00107">
    <property type="entry name" value="PROTEIN_KINASE_ATP"/>
    <property type="match status" value="1"/>
</dbReference>
<protein>
    <recommendedName>
        <fullName evidence="4">non-specific serine/threonine protein kinase</fullName>
        <ecNumber evidence="4">2.7.11.1</ecNumber>
    </recommendedName>
</protein>
<evidence type="ECO:0000256" key="21">
    <source>
        <dbReference type="SAM" id="Phobius"/>
    </source>
</evidence>
<dbReference type="SUPFAM" id="SSF52058">
    <property type="entry name" value="L domain-like"/>
    <property type="match status" value="1"/>
</dbReference>
<dbReference type="GO" id="GO:0033612">
    <property type="term" value="F:receptor serine/threonine kinase binding"/>
    <property type="evidence" value="ECO:0007669"/>
    <property type="project" value="TreeGrafter"/>
</dbReference>
<dbReference type="Pfam" id="PF00069">
    <property type="entry name" value="Pkinase"/>
    <property type="match status" value="1"/>
</dbReference>
<dbReference type="FunFam" id="3.30.200.20:FF:000540">
    <property type="entry name" value="Receptor-like protein kinase HAIKU2"/>
    <property type="match status" value="1"/>
</dbReference>
<feature type="chain" id="PRO_5043721980" description="non-specific serine/threonine protein kinase" evidence="22">
    <location>
        <begin position="26"/>
        <end position="841"/>
    </location>
</feature>
<dbReference type="Pfam" id="PF00560">
    <property type="entry name" value="LRR_1"/>
    <property type="match status" value="4"/>
</dbReference>
<dbReference type="InterPro" id="IPR017441">
    <property type="entry name" value="Protein_kinase_ATP_BS"/>
</dbReference>
<evidence type="ECO:0000256" key="22">
    <source>
        <dbReference type="SAM" id="SignalP"/>
    </source>
</evidence>
<comment type="catalytic activity">
    <reaction evidence="18">
        <text>L-threonyl-[protein] + ATP = O-phospho-L-threonyl-[protein] + ADP + H(+)</text>
        <dbReference type="Rhea" id="RHEA:46608"/>
        <dbReference type="Rhea" id="RHEA-COMP:11060"/>
        <dbReference type="Rhea" id="RHEA-COMP:11605"/>
        <dbReference type="ChEBI" id="CHEBI:15378"/>
        <dbReference type="ChEBI" id="CHEBI:30013"/>
        <dbReference type="ChEBI" id="CHEBI:30616"/>
        <dbReference type="ChEBI" id="CHEBI:61977"/>
        <dbReference type="ChEBI" id="CHEBI:456216"/>
        <dbReference type="EC" id="2.7.11.1"/>
    </reaction>
</comment>
<dbReference type="SUPFAM" id="SSF52047">
    <property type="entry name" value="RNI-like"/>
    <property type="match status" value="1"/>
</dbReference>
<dbReference type="SUPFAM" id="SSF56112">
    <property type="entry name" value="Protein kinase-like (PK-like)"/>
    <property type="match status" value="1"/>
</dbReference>
<dbReference type="PANTHER" id="PTHR48056">
    <property type="entry name" value="LRR RECEPTOR-LIKE SERINE/THREONINE-PROTEIN KINASE-RELATED"/>
    <property type="match status" value="1"/>
</dbReference>
<dbReference type="InterPro" id="IPR050647">
    <property type="entry name" value="Plant_LRR-RLKs"/>
</dbReference>
<dbReference type="Pfam" id="PF08263">
    <property type="entry name" value="LRRNT_2"/>
    <property type="match status" value="1"/>
</dbReference>
<dbReference type="EMBL" id="JACGWJ010000010">
    <property type="protein sequence ID" value="KAL0392170.1"/>
    <property type="molecule type" value="Genomic_DNA"/>
</dbReference>
<comment type="caution">
    <text evidence="24">The sequence shown here is derived from an EMBL/GenBank/DDBJ whole genome shotgun (WGS) entry which is preliminary data.</text>
</comment>
<organism evidence="24">
    <name type="scientific">Sesamum radiatum</name>
    <name type="common">Black benniseed</name>
    <dbReference type="NCBI Taxonomy" id="300843"/>
    <lineage>
        <taxon>Eukaryota</taxon>
        <taxon>Viridiplantae</taxon>
        <taxon>Streptophyta</taxon>
        <taxon>Embryophyta</taxon>
        <taxon>Tracheophyta</taxon>
        <taxon>Spermatophyta</taxon>
        <taxon>Magnoliopsida</taxon>
        <taxon>eudicotyledons</taxon>
        <taxon>Gunneridae</taxon>
        <taxon>Pentapetalae</taxon>
        <taxon>asterids</taxon>
        <taxon>lamiids</taxon>
        <taxon>Lamiales</taxon>
        <taxon>Pedaliaceae</taxon>
        <taxon>Sesamum</taxon>
    </lineage>
</organism>
<dbReference type="SMART" id="SM00220">
    <property type="entry name" value="S_TKc"/>
    <property type="match status" value="1"/>
</dbReference>